<organism evidence="1 2">
    <name type="scientific">Rhodotorula graminis (strain WP1)</name>
    <dbReference type="NCBI Taxonomy" id="578459"/>
    <lineage>
        <taxon>Eukaryota</taxon>
        <taxon>Fungi</taxon>
        <taxon>Dikarya</taxon>
        <taxon>Basidiomycota</taxon>
        <taxon>Pucciniomycotina</taxon>
        <taxon>Microbotryomycetes</taxon>
        <taxon>Sporidiobolales</taxon>
        <taxon>Sporidiobolaceae</taxon>
        <taxon>Rhodotorula</taxon>
    </lineage>
</organism>
<name>A0A194S179_RHOGW</name>
<dbReference type="AlphaFoldDB" id="A0A194S179"/>
<protein>
    <recommendedName>
        <fullName evidence="3">F-box domain-containing protein</fullName>
    </recommendedName>
</protein>
<evidence type="ECO:0008006" key="3">
    <source>
        <dbReference type="Google" id="ProtNLM"/>
    </source>
</evidence>
<evidence type="ECO:0000313" key="2">
    <source>
        <dbReference type="Proteomes" id="UP000053890"/>
    </source>
</evidence>
<evidence type="ECO:0000313" key="1">
    <source>
        <dbReference type="EMBL" id="KPV74279.1"/>
    </source>
</evidence>
<gene>
    <name evidence="1" type="ORF">RHOBADRAFT_54122</name>
</gene>
<proteinExistence type="predicted"/>
<dbReference type="OMA" id="AQANESC"/>
<sequence>MGSVLPDEVLSRILHELHAVAPGQVASLAVVLPTHVRQATLARPVFTSSHGVQQYLTRVHSGDSDIVERARVITIRRGSRRALPAAGKGRRAKGEPVEDAVTPEDLVRLAHTLKRLVELRLVAPAFDSLRRRQVDFAANLPHLRSLSIVGRAGGSSRGFNLHTVGQVLQNAPNVVDLALRHVNSYRGALGDLAPPSCRLSSFALFDTPSITSDQLSWLLQASIDVDSLRTIAFDLSPDVHPSHLAAVKWAATPVNRLAVTSSRPEAVEGIAQHFPSLRQFAFRCSSTVDPHRLLASCASCGSIEVVEDRSLGPADDSASADGGAEPLVWAEALVLARRRRLAGLAGLRRLVLGSHRRAEPGFAVLEEVCRAHGVQLETHEMERGAKSPPFIPIDFAALHSLHLDSCA</sequence>
<dbReference type="OrthoDB" id="2526879at2759"/>
<dbReference type="EMBL" id="KQ474080">
    <property type="protein sequence ID" value="KPV74279.1"/>
    <property type="molecule type" value="Genomic_DNA"/>
</dbReference>
<dbReference type="Proteomes" id="UP000053890">
    <property type="component" value="Unassembled WGS sequence"/>
</dbReference>
<dbReference type="GeneID" id="28977609"/>
<reference evidence="1 2" key="1">
    <citation type="journal article" date="2015" name="Front. Microbiol.">
        <title>Genome sequence of the plant growth promoting endophytic yeast Rhodotorula graminis WP1.</title>
        <authorList>
            <person name="Firrincieli A."/>
            <person name="Otillar R."/>
            <person name="Salamov A."/>
            <person name="Schmutz J."/>
            <person name="Khan Z."/>
            <person name="Redman R.S."/>
            <person name="Fleck N.D."/>
            <person name="Lindquist E."/>
            <person name="Grigoriev I.V."/>
            <person name="Doty S.L."/>
        </authorList>
    </citation>
    <scope>NUCLEOTIDE SEQUENCE [LARGE SCALE GENOMIC DNA]</scope>
    <source>
        <strain evidence="1 2">WP1</strain>
    </source>
</reference>
<accession>A0A194S179</accession>
<keyword evidence="2" id="KW-1185">Reference proteome</keyword>
<dbReference type="RefSeq" id="XP_018270328.1">
    <property type="nucleotide sequence ID" value="XM_018417161.1"/>
</dbReference>